<dbReference type="Gene3D" id="3.90.1300.10">
    <property type="entry name" value="Amidase signature (AS) domain"/>
    <property type="match status" value="1"/>
</dbReference>
<accession>A0A072ULF6</accession>
<dbReference type="SUPFAM" id="SSF75304">
    <property type="entry name" value="Amidase signature (AS) enzymes"/>
    <property type="match status" value="1"/>
</dbReference>
<dbReference type="Proteomes" id="UP000265566">
    <property type="component" value="Chromosome 4"/>
</dbReference>
<feature type="domain" description="Amidase" evidence="2">
    <location>
        <begin position="52"/>
        <end position="490"/>
    </location>
</feature>
<dbReference type="Pfam" id="PF01425">
    <property type="entry name" value="Amidase"/>
    <property type="match status" value="1"/>
</dbReference>
<dbReference type="InterPro" id="IPR036928">
    <property type="entry name" value="AS_sf"/>
</dbReference>
<dbReference type="KEGG" id="mtr:25492807"/>
<dbReference type="Proteomes" id="UP000002051">
    <property type="component" value="Chromosome 4"/>
</dbReference>
<protein>
    <submittedName>
        <fullName evidence="3">Amidase C869.01-like protein, putative</fullName>
    </submittedName>
    <submittedName>
        <fullName evidence="4">Putative asparaginyl-tRNA synthase (Glutamine-hydrolyzing)</fullName>
        <ecNumber evidence="4">6.3.5.6</ecNumber>
    </submittedName>
</protein>
<keyword evidence="6" id="KW-1185">Reference proteome</keyword>
<reference evidence="4" key="4">
    <citation type="journal article" date="2018" name="Nat. Plants">
        <title>Whole-genome landscape of Medicago truncatula symbiotic genes.</title>
        <authorList>
            <person name="Pecrix Y."/>
            <person name="Gamas P."/>
            <person name="Carrere S."/>
        </authorList>
    </citation>
    <scope>NUCLEOTIDE SEQUENCE</scope>
    <source>
        <tissue evidence="4">Leaves</tissue>
    </source>
</reference>
<dbReference type="PANTHER" id="PTHR42678:SF25">
    <property type="entry name" value="AMIDASE C869.01"/>
    <property type="match status" value="1"/>
</dbReference>
<gene>
    <name evidence="5" type="primary">25492807</name>
    <name evidence="3" type="ordered locus">MTR_4g074030</name>
    <name evidence="4" type="ORF">MtrunA17_Chr4g0037521</name>
</gene>
<dbReference type="PANTHER" id="PTHR42678">
    <property type="entry name" value="AMIDASE"/>
    <property type="match status" value="1"/>
</dbReference>
<reference evidence="5" key="3">
    <citation type="submission" date="2015-04" db="UniProtKB">
        <authorList>
            <consortium name="EnsemblPlants"/>
        </authorList>
    </citation>
    <scope>IDENTIFICATION</scope>
    <source>
        <strain evidence="5">cv. Jemalong A17</strain>
    </source>
</reference>
<keyword evidence="4" id="KW-0436">Ligase</keyword>
<dbReference type="EnsemblPlants" id="KEH30532">
    <property type="protein sequence ID" value="KEH30532"/>
    <property type="gene ID" value="MTR_4g074030"/>
</dbReference>
<dbReference type="EMBL" id="PSQE01000004">
    <property type="protein sequence ID" value="RHN61518.1"/>
    <property type="molecule type" value="Genomic_DNA"/>
</dbReference>
<dbReference type="AlphaFoldDB" id="A0A072ULF6"/>
<dbReference type="EMBL" id="CM001220">
    <property type="protein sequence ID" value="KEH30532.1"/>
    <property type="molecule type" value="Genomic_DNA"/>
</dbReference>
<dbReference type="STRING" id="3880.A0A072ULF6"/>
<dbReference type="OrthoDB" id="566138at2759"/>
<feature type="chain" id="PRO_5014499782" evidence="1">
    <location>
        <begin position="22"/>
        <end position="509"/>
    </location>
</feature>
<reference evidence="3 6" key="2">
    <citation type="journal article" date="2014" name="BMC Genomics">
        <title>An improved genome release (version Mt4.0) for the model legume Medicago truncatula.</title>
        <authorList>
            <person name="Tang H."/>
            <person name="Krishnakumar V."/>
            <person name="Bidwell S."/>
            <person name="Rosen B."/>
            <person name="Chan A."/>
            <person name="Zhou S."/>
            <person name="Gentzbittel L."/>
            <person name="Childs K.L."/>
            <person name="Yandell M."/>
            <person name="Gundlach H."/>
            <person name="Mayer K.F."/>
            <person name="Schwartz D.C."/>
            <person name="Town C.D."/>
        </authorList>
    </citation>
    <scope>GENOME REANNOTATION</scope>
    <source>
        <strain evidence="3">A17</strain>
        <strain evidence="5 6">cv. Jemalong A17</strain>
    </source>
</reference>
<dbReference type="InterPro" id="IPR023631">
    <property type="entry name" value="Amidase_dom"/>
</dbReference>
<proteinExistence type="predicted"/>
<feature type="signal peptide" evidence="1">
    <location>
        <begin position="1"/>
        <end position="21"/>
    </location>
</feature>
<evidence type="ECO:0000313" key="3">
    <source>
        <dbReference type="EMBL" id="KEH30532.1"/>
    </source>
</evidence>
<reference evidence="3 6" key="1">
    <citation type="journal article" date="2011" name="Nature">
        <title>The Medicago genome provides insight into the evolution of rhizobial symbioses.</title>
        <authorList>
            <person name="Young N.D."/>
            <person name="Debelle F."/>
            <person name="Oldroyd G.E."/>
            <person name="Geurts R."/>
            <person name="Cannon S.B."/>
            <person name="Udvardi M.K."/>
            <person name="Benedito V.A."/>
            <person name="Mayer K.F."/>
            <person name="Gouzy J."/>
            <person name="Schoof H."/>
            <person name="Van de Peer Y."/>
            <person name="Proost S."/>
            <person name="Cook D.R."/>
            <person name="Meyers B.C."/>
            <person name="Spannagl M."/>
            <person name="Cheung F."/>
            <person name="De Mita S."/>
            <person name="Krishnakumar V."/>
            <person name="Gundlach H."/>
            <person name="Zhou S."/>
            <person name="Mudge J."/>
            <person name="Bharti A.K."/>
            <person name="Murray J.D."/>
            <person name="Naoumkina M.A."/>
            <person name="Rosen B."/>
            <person name="Silverstein K.A."/>
            <person name="Tang H."/>
            <person name="Rombauts S."/>
            <person name="Zhao P.X."/>
            <person name="Zhou P."/>
            <person name="Barbe V."/>
            <person name="Bardou P."/>
            <person name="Bechner M."/>
            <person name="Bellec A."/>
            <person name="Berger A."/>
            <person name="Berges H."/>
            <person name="Bidwell S."/>
            <person name="Bisseling T."/>
            <person name="Choisne N."/>
            <person name="Couloux A."/>
            <person name="Denny R."/>
            <person name="Deshpande S."/>
            <person name="Dai X."/>
            <person name="Doyle J.J."/>
            <person name="Dudez A.M."/>
            <person name="Farmer A.D."/>
            <person name="Fouteau S."/>
            <person name="Franken C."/>
            <person name="Gibelin C."/>
            <person name="Gish J."/>
            <person name="Goldstein S."/>
            <person name="Gonzalez A.J."/>
            <person name="Green P.J."/>
            <person name="Hallab A."/>
            <person name="Hartog M."/>
            <person name="Hua A."/>
            <person name="Humphray S.J."/>
            <person name="Jeong D.H."/>
            <person name="Jing Y."/>
            <person name="Jocker A."/>
            <person name="Kenton S.M."/>
            <person name="Kim D.J."/>
            <person name="Klee K."/>
            <person name="Lai H."/>
            <person name="Lang C."/>
            <person name="Lin S."/>
            <person name="Macmil S.L."/>
            <person name="Magdelenat G."/>
            <person name="Matthews L."/>
            <person name="McCorrison J."/>
            <person name="Monaghan E.L."/>
            <person name="Mun J.H."/>
            <person name="Najar F.Z."/>
            <person name="Nicholson C."/>
            <person name="Noirot C."/>
            <person name="O'Bleness M."/>
            <person name="Paule C.R."/>
            <person name="Poulain J."/>
            <person name="Prion F."/>
            <person name="Qin B."/>
            <person name="Qu C."/>
            <person name="Retzel E.F."/>
            <person name="Riddle C."/>
            <person name="Sallet E."/>
            <person name="Samain S."/>
            <person name="Samson N."/>
            <person name="Sanders I."/>
            <person name="Saurat O."/>
            <person name="Scarpelli C."/>
            <person name="Schiex T."/>
            <person name="Segurens B."/>
            <person name="Severin A.J."/>
            <person name="Sherrier D.J."/>
            <person name="Shi R."/>
            <person name="Sims S."/>
            <person name="Singer S.R."/>
            <person name="Sinharoy S."/>
            <person name="Sterck L."/>
            <person name="Viollet A."/>
            <person name="Wang B.B."/>
            <person name="Wang K."/>
            <person name="Wang M."/>
            <person name="Wang X."/>
            <person name="Warfsmann J."/>
            <person name="Weissenbach J."/>
            <person name="White D.D."/>
            <person name="White J.D."/>
            <person name="Wiley G.B."/>
            <person name="Wincker P."/>
            <person name="Xing Y."/>
            <person name="Yang L."/>
            <person name="Yao Z."/>
            <person name="Ying F."/>
            <person name="Zhai J."/>
            <person name="Zhou L."/>
            <person name="Zuber A."/>
            <person name="Denarie J."/>
            <person name="Dixon R.A."/>
            <person name="May G.D."/>
            <person name="Schwartz D.C."/>
            <person name="Rogers J."/>
            <person name="Quetier F."/>
            <person name="Town C.D."/>
            <person name="Roe B.A."/>
        </authorList>
    </citation>
    <scope>NUCLEOTIDE SEQUENCE [LARGE SCALE GENOMIC DNA]</scope>
    <source>
        <strain evidence="3">A17</strain>
        <strain evidence="5 6">cv. Jemalong A17</strain>
    </source>
</reference>
<evidence type="ECO:0000259" key="2">
    <source>
        <dbReference type="Pfam" id="PF01425"/>
    </source>
</evidence>
<evidence type="ECO:0000313" key="5">
    <source>
        <dbReference type="EnsemblPlants" id="KEH30532"/>
    </source>
</evidence>
<dbReference type="HOGENOM" id="CLU_009600_14_1_1"/>
<dbReference type="EC" id="6.3.5.6" evidence="4"/>
<evidence type="ECO:0000313" key="6">
    <source>
        <dbReference type="Proteomes" id="UP000002051"/>
    </source>
</evidence>
<dbReference type="Gramene" id="rna23991">
    <property type="protein sequence ID" value="RHN61518.1"/>
    <property type="gene ID" value="gene23991"/>
</dbReference>
<evidence type="ECO:0000256" key="1">
    <source>
        <dbReference type="SAM" id="SignalP"/>
    </source>
</evidence>
<evidence type="ECO:0000313" key="4">
    <source>
        <dbReference type="EMBL" id="RHN61518.1"/>
    </source>
</evidence>
<dbReference type="GO" id="GO:0050566">
    <property type="term" value="F:asparaginyl-tRNA synthase (glutamine-hydrolyzing) activity"/>
    <property type="evidence" value="ECO:0007669"/>
    <property type="project" value="UniProtKB-EC"/>
</dbReference>
<name>A0A072ULF6_MEDTR</name>
<keyword evidence="1" id="KW-0732">Signal</keyword>
<organism evidence="3 6">
    <name type="scientific">Medicago truncatula</name>
    <name type="common">Barrel medic</name>
    <name type="synonym">Medicago tribuloides</name>
    <dbReference type="NCBI Taxonomy" id="3880"/>
    <lineage>
        <taxon>Eukaryota</taxon>
        <taxon>Viridiplantae</taxon>
        <taxon>Streptophyta</taxon>
        <taxon>Embryophyta</taxon>
        <taxon>Tracheophyta</taxon>
        <taxon>Spermatophyta</taxon>
        <taxon>Magnoliopsida</taxon>
        <taxon>eudicotyledons</taxon>
        <taxon>Gunneridae</taxon>
        <taxon>Pentapetalae</taxon>
        <taxon>rosids</taxon>
        <taxon>fabids</taxon>
        <taxon>Fabales</taxon>
        <taxon>Fabaceae</taxon>
        <taxon>Papilionoideae</taxon>
        <taxon>50 kb inversion clade</taxon>
        <taxon>NPAAA clade</taxon>
        <taxon>Hologalegina</taxon>
        <taxon>IRL clade</taxon>
        <taxon>Trifolieae</taxon>
        <taxon>Medicago</taxon>
    </lineage>
</organism>
<sequence>MATRTKVCISLMLFAVAFINAIDECSDFTIDESTIEDIQDAFTLNKLTSRQLVDFYLHRIKVLNPILGAVLELNPDARDQADKADCERQEDRDRSLLHGIPVLIKDSIATFDKLNTTAGSYALLGSKVPRDAHVVSKLRDAGAIILGKTSLPEWYGARSTTMPKTWCARGGFALNPYVESKSPCGSSFGSAISVATNMVTVSLGTETDGSIICPADHNSVVGIKPTVGLSSRAGVIPISPRQDTIGPICRTVSDAVHVLDVIVGFDTRDYEATKSAAKFIPSGGYKQFLNKQGLKGKKIGVLRNPFLIPYEGSKVISIFEDHLNLLRERGAKVVENLEVENLSIILDPFQNGEMITFLPEFKLSINKYLQELTYSPVRSLAEIIEFNINNPKLEKTNEYGQDLFIASEMTSGFGKSEIEALKMMDQLSKDGFESLIKKNQLDAVLAIGSDASPMLAIGGYPAITVPAGYDKQGMPFGICFGGLKGTEPKLIEIAYDFEQATRARKPPLA</sequence>